<evidence type="ECO:0000259" key="2">
    <source>
        <dbReference type="PROSITE" id="PS50405"/>
    </source>
</evidence>
<name>A0A1T0CMQ0_9GAMM</name>
<dbReference type="AlphaFoldDB" id="A0A1T0CMQ0"/>
<dbReference type="OrthoDB" id="9781431at2"/>
<dbReference type="PANTHER" id="PTHR43968">
    <property type="match status" value="1"/>
</dbReference>
<dbReference type="Gene3D" id="1.20.1050.10">
    <property type="match status" value="1"/>
</dbReference>
<evidence type="ECO:0000313" key="4">
    <source>
        <dbReference type="Proteomes" id="UP000189800"/>
    </source>
</evidence>
<dbReference type="STRING" id="470453.B0680_06135"/>
<dbReference type="InterPro" id="IPR040079">
    <property type="entry name" value="Glutathione_S-Trfase"/>
</dbReference>
<feature type="domain" description="GST C-terminal" evidence="2">
    <location>
        <begin position="91"/>
        <end position="209"/>
    </location>
</feature>
<sequence>MENLSQLPPTQFILYADQGIDSHLVRLLLEEKRLNYHLHTIDDERPEELSELNPYRTLPVLANRDVALYEINVIFEYLEERHQFPRLLPITPKERAQTRLLAWRLQKDWLSEAYTLLTHPDSFDANKAAQAKKSLSDSLITLSPLFGHKPYFMSDEFGWCDVILLPLLWRLPQMGIDLPRHLCRPLIEYQQRLFERNSFKASLIFKDYP</sequence>
<keyword evidence="4" id="KW-1185">Reference proteome</keyword>
<feature type="domain" description="GST N-terminal" evidence="1">
    <location>
        <begin position="9"/>
        <end position="86"/>
    </location>
</feature>
<dbReference type="Pfam" id="PF13409">
    <property type="entry name" value="GST_N_2"/>
    <property type="match status" value="1"/>
</dbReference>
<proteinExistence type="predicted"/>
<dbReference type="Gene3D" id="3.40.30.10">
    <property type="entry name" value="Glutaredoxin"/>
    <property type="match status" value="1"/>
</dbReference>
<dbReference type="SUPFAM" id="SSF52833">
    <property type="entry name" value="Thioredoxin-like"/>
    <property type="match status" value="1"/>
</dbReference>
<dbReference type="InterPro" id="IPR036282">
    <property type="entry name" value="Glutathione-S-Trfase_C_sf"/>
</dbReference>
<dbReference type="PROSITE" id="PS50405">
    <property type="entry name" value="GST_CTER"/>
    <property type="match status" value="1"/>
</dbReference>
<accession>A0A1T0CMQ0</accession>
<dbReference type="InterPro" id="IPR036249">
    <property type="entry name" value="Thioredoxin-like_sf"/>
</dbReference>
<organism evidence="3 4">
    <name type="scientific">Moraxella pluranimalium</name>
    <dbReference type="NCBI Taxonomy" id="470453"/>
    <lineage>
        <taxon>Bacteria</taxon>
        <taxon>Pseudomonadati</taxon>
        <taxon>Pseudomonadota</taxon>
        <taxon>Gammaproteobacteria</taxon>
        <taxon>Moraxellales</taxon>
        <taxon>Moraxellaceae</taxon>
        <taxon>Moraxella</taxon>
    </lineage>
</organism>
<protein>
    <submittedName>
        <fullName evidence="3">Starvation protein A</fullName>
    </submittedName>
</protein>
<reference evidence="3 4" key="1">
    <citation type="submission" date="2017-02" db="EMBL/GenBank/DDBJ databases">
        <title>Draft genome sequence of Moraxella pluranimalium CCUG 54913T type strain.</title>
        <authorList>
            <person name="Salva-Serra F."/>
            <person name="Engstrom-Jakobsson H."/>
            <person name="Thorell K."/>
            <person name="Jaen-Luchoro D."/>
            <person name="Gonzales-Siles L."/>
            <person name="Karlsson R."/>
            <person name="Yazdan S."/>
            <person name="Boulund F."/>
            <person name="Johnning A."/>
            <person name="Engstrand L."/>
            <person name="Kristiansson E."/>
            <person name="Moore E."/>
        </authorList>
    </citation>
    <scope>NUCLEOTIDE SEQUENCE [LARGE SCALE GENOMIC DNA]</scope>
    <source>
        <strain evidence="3 4">CCUG 54913</strain>
    </source>
</reference>
<dbReference type="PROSITE" id="PS50404">
    <property type="entry name" value="GST_NTER"/>
    <property type="match status" value="1"/>
</dbReference>
<dbReference type="InterPro" id="IPR004045">
    <property type="entry name" value="Glutathione_S-Trfase_N"/>
</dbReference>
<dbReference type="InterPro" id="IPR010987">
    <property type="entry name" value="Glutathione-S-Trfase_C-like"/>
</dbReference>
<dbReference type="GO" id="GO:0005737">
    <property type="term" value="C:cytoplasm"/>
    <property type="evidence" value="ECO:0007669"/>
    <property type="project" value="TreeGrafter"/>
</dbReference>
<dbReference type="SFLD" id="SFLDS00019">
    <property type="entry name" value="Glutathione_Transferase_(cytos"/>
    <property type="match status" value="1"/>
</dbReference>
<evidence type="ECO:0000259" key="1">
    <source>
        <dbReference type="PROSITE" id="PS50404"/>
    </source>
</evidence>
<dbReference type="PANTHER" id="PTHR43968:SF6">
    <property type="entry name" value="GLUTATHIONE S-TRANSFERASE OMEGA"/>
    <property type="match status" value="1"/>
</dbReference>
<dbReference type="SUPFAM" id="SSF47616">
    <property type="entry name" value="GST C-terminal domain-like"/>
    <property type="match status" value="1"/>
</dbReference>
<dbReference type="EMBL" id="MUYU01000015">
    <property type="protein sequence ID" value="OOS23539.1"/>
    <property type="molecule type" value="Genomic_DNA"/>
</dbReference>
<comment type="caution">
    <text evidence="3">The sequence shown here is derived from an EMBL/GenBank/DDBJ whole genome shotgun (WGS) entry which is preliminary data.</text>
</comment>
<dbReference type="InterPro" id="IPR050983">
    <property type="entry name" value="GST_Omega/HSP26"/>
</dbReference>
<dbReference type="RefSeq" id="WP_078254218.1">
    <property type="nucleotide sequence ID" value="NZ_MUYU01000015.1"/>
</dbReference>
<evidence type="ECO:0000313" key="3">
    <source>
        <dbReference type="EMBL" id="OOS23539.1"/>
    </source>
</evidence>
<dbReference type="Proteomes" id="UP000189800">
    <property type="component" value="Unassembled WGS sequence"/>
</dbReference>
<gene>
    <name evidence="3" type="ORF">B0680_06135</name>
</gene>